<evidence type="ECO:0000313" key="3">
    <source>
        <dbReference type="Proteomes" id="UP000518752"/>
    </source>
</evidence>
<dbReference type="AlphaFoldDB" id="A0A8H5LXI0"/>
<dbReference type="PANTHER" id="PTHR38248">
    <property type="entry name" value="FUNK1 6"/>
    <property type="match status" value="1"/>
</dbReference>
<dbReference type="InterPro" id="IPR040976">
    <property type="entry name" value="Pkinase_fungal"/>
</dbReference>
<dbReference type="InterPro" id="IPR011009">
    <property type="entry name" value="Kinase-like_dom_sf"/>
</dbReference>
<keyword evidence="3" id="KW-1185">Reference proteome</keyword>
<dbReference type="GO" id="GO:0004672">
    <property type="term" value="F:protein kinase activity"/>
    <property type="evidence" value="ECO:0007669"/>
    <property type="project" value="InterPro"/>
</dbReference>
<dbReference type="OrthoDB" id="5569250at2759"/>
<dbReference type="EMBL" id="JAACJN010000107">
    <property type="protein sequence ID" value="KAF5373222.1"/>
    <property type="molecule type" value="Genomic_DNA"/>
</dbReference>
<dbReference type="Proteomes" id="UP000518752">
    <property type="component" value="Unassembled WGS sequence"/>
</dbReference>
<evidence type="ECO:0000259" key="1">
    <source>
        <dbReference type="PROSITE" id="PS50011"/>
    </source>
</evidence>
<name>A0A8H5LXI0_9AGAR</name>
<dbReference type="PANTHER" id="PTHR38248:SF2">
    <property type="entry name" value="FUNK1 11"/>
    <property type="match status" value="1"/>
</dbReference>
<dbReference type="SUPFAM" id="SSF56112">
    <property type="entry name" value="Protein kinase-like (PK-like)"/>
    <property type="match status" value="1"/>
</dbReference>
<comment type="caution">
    <text evidence="2">The sequence shown here is derived from an EMBL/GenBank/DDBJ whole genome shotgun (WGS) entry which is preliminary data.</text>
</comment>
<sequence>MLIMSTGTMEGSRKIIGTSSVEEYKSDSKWIFILVIEGVKRVLEVADEFYLSDRLLGRGTKVLEVECIVEEVVDTIQYTTITPEQSWKAKHLVLKISFPSSERTKENELIGHMPRPMTLTGPLNISRSSSPVSTLRIGMLIMQKRTPSKIDSKPSSKKKFAQVFYDILQIHRWLYEHPKILHRNLSMINIMIRREGDKVYGVLNDFNLSSFRAQMDKDRTGTKPFMSQDLLDAKWDKRHLYRHDLESLFYIILIVSCHYSAPTIHAPSRPFKSWFDRADQDVAHAKLLFLHSTAPELPIQRYLKGFAPWIRDIHEMLGRRSNYFYSPLSSWPAPLFPTVSR</sequence>
<evidence type="ECO:0000313" key="2">
    <source>
        <dbReference type="EMBL" id="KAF5373222.1"/>
    </source>
</evidence>
<dbReference type="GO" id="GO:0005524">
    <property type="term" value="F:ATP binding"/>
    <property type="evidence" value="ECO:0007669"/>
    <property type="project" value="InterPro"/>
</dbReference>
<protein>
    <recommendedName>
        <fullName evidence="1">Protein kinase domain-containing protein</fullName>
    </recommendedName>
</protein>
<proteinExistence type="predicted"/>
<dbReference type="Pfam" id="PF17667">
    <property type="entry name" value="Pkinase_fungal"/>
    <property type="match status" value="1"/>
</dbReference>
<dbReference type="InterPro" id="IPR000719">
    <property type="entry name" value="Prot_kinase_dom"/>
</dbReference>
<accession>A0A8H5LXI0</accession>
<gene>
    <name evidence="2" type="ORF">D9757_010569</name>
</gene>
<organism evidence="2 3">
    <name type="scientific">Collybiopsis confluens</name>
    <dbReference type="NCBI Taxonomy" id="2823264"/>
    <lineage>
        <taxon>Eukaryota</taxon>
        <taxon>Fungi</taxon>
        <taxon>Dikarya</taxon>
        <taxon>Basidiomycota</taxon>
        <taxon>Agaricomycotina</taxon>
        <taxon>Agaricomycetes</taxon>
        <taxon>Agaricomycetidae</taxon>
        <taxon>Agaricales</taxon>
        <taxon>Marasmiineae</taxon>
        <taxon>Omphalotaceae</taxon>
        <taxon>Collybiopsis</taxon>
    </lineage>
</organism>
<dbReference type="Gene3D" id="1.10.510.10">
    <property type="entry name" value="Transferase(Phosphotransferase) domain 1"/>
    <property type="match status" value="1"/>
</dbReference>
<dbReference type="PROSITE" id="PS50011">
    <property type="entry name" value="PROTEIN_KINASE_DOM"/>
    <property type="match status" value="1"/>
</dbReference>
<reference evidence="2 3" key="1">
    <citation type="journal article" date="2020" name="ISME J.">
        <title>Uncovering the hidden diversity of litter-decomposition mechanisms in mushroom-forming fungi.</title>
        <authorList>
            <person name="Floudas D."/>
            <person name="Bentzer J."/>
            <person name="Ahren D."/>
            <person name="Johansson T."/>
            <person name="Persson P."/>
            <person name="Tunlid A."/>
        </authorList>
    </citation>
    <scope>NUCLEOTIDE SEQUENCE [LARGE SCALE GENOMIC DNA]</scope>
    <source>
        <strain evidence="2 3">CBS 406.79</strain>
    </source>
</reference>
<feature type="domain" description="Protein kinase" evidence="1">
    <location>
        <begin position="1"/>
        <end position="341"/>
    </location>
</feature>